<dbReference type="EMBL" id="GBRH01182748">
    <property type="protein sequence ID" value="JAE15148.1"/>
    <property type="molecule type" value="Transcribed_RNA"/>
</dbReference>
<evidence type="ECO:0000313" key="1">
    <source>
        <dbReference type="EMBL" id="JAE15148.1"/>
    </source>
</evidence>
<proteinExistence type="predicted"/>
<name>A0A0A9G3F2_ARUDO</name>
<organism evidence="1">
    <name type="scientific">Arundo donax</name>
    <name type="common">Giant reed</name>
    <name type="synonym">Donax arundinaceus</name>
    <dbReference type="NCBI Taxonomy" id="35708"/>
    <lineage>
        <taxon>Eukaryota</taxon>
        <taxon>Viridiplantae</taxon>
        <taxon>Streptophyta</taxon>
        <taxon>Embryophyta</taxon>
        <taxon>Tracheophyta</taxon>
        <taxon>Spermatophyta</taxon>
        <taxon>Magnoliopsida</taxon>
        <taxon>Liliopsida</taxon>
        <taxon>Poales</taxon>
        <taxon>Poaceae</taxon>
        <taxon>PACMAD clade</taxon>
        <taxon>Arundinoideae</taxon>
        <taxon>Arundineae</taxon>
        <taxon>Arundo</taxon>
    </lineage>
</organism>
<sequence length="61" mass="6735">MRMMKPTRLLSARPSKSFTARSKLGLKAVSPLAMSPSTFFSIAARPLLEISKMPVEYSSMT</sequence>
<dbReference type="AlphaFoldDB" id="A0A0A9G3F2"/>
<accession>A0A0A9G3F2</accession>
<reference evidence="1" key="2">
    <citation type="journal article" date="2015" name="Data Brief">
        <title>Shoot transcriptome of the giant reed, Arundo donax.</title>
        <authorList>
            <person name="Barrero R.A."/>
            <person name="Guerrero F.D."/>
            <person name="Moolhuijzen P."/>
            <person name="Goolsby J.A."/>
            <person name="Tidwell J."/>
            <person name="Bellgard S.E."/>
            <person name="Bellgard M.I."/>
        </authorList>
    </citation>
    <scope>NUCLEOTIDE SEQUENCE</scope>
    <source>
        <tissue evidence="1">Shoot tissue taken approximately 20 cm above the soil surface</tissue>
    </source>
</reference>
<reference evidence="1" key="1">
    <citation type="submission" date="2014-09" db="EMBL/GenBank/DDBJ databases">
        <authorList>
            <person name="Magalhaes I.L.F."/>
            <person name="Oliveira U."/>
            <person name="Santos F.R."/>
            <person name="Vidigal T.H.D.A."/>
            <person name="Brescovit A.D."/>
            <person name="Santos A.J."/>
        </authorList>
    </citation>
    <scope>NUCLEOTIDE SEQUENCE</scope>
    <source>
        <tissue evidence="1">Shoot tissue taken approximately 20 cm above the soil surface</tissue>
    </source>
</reference>
<protein>
    <submittedName>
        <fullName evidence="1">Uncharacterized protein</fullName>
    </submittedName>
</protein>